<protein>
    <recommendedName>
        <fullName evidence="3">Glutaredoxin</fullName>
    </recommendedName>
</protein>
<proteinExistence type="predicted"/>
<dbReference type="RefSeq" id="WP_092080775.1">
    <property type="nucleotide sequence ID" value="NZ_FNAQ01000027.1"/>
</dbReference>
<evidence type="ECO:0008006" key="3">
    <source>
        <dbReference type="Google" id="ProtNLM"/>
    </source>
</evidence>
<sequence>MPEIHFYFSPLCPRCRGARRELERLRQQRPDLTIEEINVLRQPLRSWRAGIRLIPALQAGAQHLSGLWLNPAQLQAFLDRLDADNDRLD</sequence>
<name>A0A1G7F3W1_9BACT</name>
<organism evidence="1 2">
    <name type="scientific">Desulfuromonas thiophila</name>
    <dbReference type="NCBI Taxonomy" id="57664"/>
    <lineage>
        <taxon>Bacteria</taxon>
        <taxon>Pseudomonadati</taxon>
        <taxon>Thermodesulfobacteriota</taxon>
        <taxon>Desulfuromonadia</taxon>
        <taxon>Desulfuromonadales</taxon>
        <taxon>Desulfuromonadaceae</taxon>
        <taxon>Desulfuromonas</taxon>
    </lineage>
</organism>
<gene>
    <name evidence="1" type="ORF">SAMN05661003_1274</name>
</gene>
<accession>A0A1G7F3W1</accession>
<dbReference type="InterPro" id="IPR036249">
    <property type="entry name" value="Thioredoxin-like_sf"/>
</dbReference>
<evidence type="ECO:0000313" key="2">
    <source>
        <dbReference type="Proteomes" id="UP000243205"/>
    </source>
</evidence>
<dbReference type="OrthoDB" id="5432544at2"/>
<evidence type="ECO:0000313" key="1">
    <source>
        <dbReference type="EMBL" id="SDE70608.1"/>
    </source>
</evidence>
<dbReference type="STRING" id="57664.SAMN05661003_1274"/>
<reference evidence="2" key="1">
    <citation type="submission" date="2016-10" db="EMBL/GenBank/DDBJ databases">
        <authorList>
            <person name="Varghese N."/>
            <person name="Submissions S."/>
        </authorList>
    </citation>
    <scope>NUCLEOTIDE SEQUENCE [LARGE SCALE GENOMIC DNA]</scope>
    <source>
        <strain evidence="2">DSM 8987</strain>
    </source>
</reference>
<dbReference type="SUPFAM" id="SSF52833">
    <property type="entry name" value="Thioredoxin-like"/>
    <property type="match status" value="1"/>
</dbReference>
<dbReference type="AlphaFoldDB" id="A0A1G7F3W1"/>
<dbReference type="Proteomes" id="UP000243205">
    <property type="component" value="Unassembled WGS sequence"/>
</dbReference>
<dbReference type="EMBL" id="FNAQ01000027">
    <property type="protein sequence ID" value="SDE70608.1"/>
    <property type="molecule type" value="Genomic_DNA"/>
</dbReference>
<keyword evidence="2" id="KW-1185">Reference proteome</keyword>